<feature type="region of interest" description="Disordered" evidence="4">
    <location>
        <begin position="247"/>
        <end position="285"/>
    </location>
</feature>
<gene>
    <name evidence="6" type="ORF">BTO20_11450</name>
</gene>
<dbReference type="NCBIfam" id="TIGR01543">
    <property type="entry name" value="proheadase_HK97"/>
    <property type="match status" value="1"/>
</dbReference>
<dbReference type="InterPro" id="IPR006433">
    <property type="entry name" value="Prohead_protease"/>
</dbReference>
<evidence type="ECO:0000313" key="6">
    <source>
        <dbReference type="EMBL" id="ART69114.1"/>
    </source>
</evidence>
<organism evidence="6 7">
    <name type="scientific">Mycobacterium dioxanotrophicus</name>
    <dbReference type="NCBI Taxonomy" id="482462"/>
    <lineage>
        <taxon>Bacteria</taxon>
        <taxon>Bacillati</taxon>
        <taxon>Actinomycetota</taxon>
        <taxon>Actinomycetes</taxon>
        <taxon>Mycobacteriales</taxon>
        <taxon>Mycobacteriaceae</taxon>
        <taxon>Mycobacterium</taxon>
    </lineage>
</organism>
<evidence type="ECO:0000256" key="4">
    <source>
        <dbReference type="SAM" id="MobiDB-lite"/>
    </source>
</evidence>
<proteinExistence type="predicted"/>
<evidence type="ECO:0000256" key="1">
    <source>
        <dbReference type="ARBA" id="ARBA00022612"/>
    </source>
</evidence>
<dbReference type="AlphaFoldDB" id="A0A1Y0C1V7"/>
<dbReference type="InterPro" id="IPR054613">
    <property type="entry name" value="Peptidase_S78_dom"/>
</dbReference>
<accession>A0A1Y0C1V7</accession>
<dbReference type="RefSeq" id="WP_087075952.1">
    <property type="nucleotide sequence ID" value="NZ_CP020809.1"/>
</dbReference>
<evidence type="ECO:0000256" key="2">
    <source>
        <dbReference type="ARBA" id="ARBA00022670"/>
    </source>
</evidence>
<feature type="compositionally biased region" description="Basic and acidic residues" evidence="4">
    <location>
        <begin position="252"/>
        <end position="271"/>
    </location>
</feature>
<reference evidence="6 7" key="1">
    <citation type="submission" date="2017-04" db="EMBL/GenBank/DDBJ databases">
        <title>Whole Genome Sequence of 1,4-Dioxane Degrading Bacterium Mycobacterium dioxanotrophicus PH-06.</title>
        <authorList>
            <person name="He Y."/>
        </authorList>
    </citation>
    <scope>NUCLEOTIDE SEQUENCE [LARGE SCALE GENOMIC DNA]</scope>
    <source>
        <strain evidence="6 7">PH-06</strain>
    </source>
</reference>
<dbReference type="Proteomes" id="UP000195331">
    <property type="component" value="Chromosome"/>
</dbReference>
<keyword evidence="3" id="KW-0378">Hydrolase</keyword>
<dbReference type="OrthoDB" id="9804926at2"/>
<dbReference type="EMBL" id="CP020809">
    <property type="protein sequence ID" value="ART69114.1"/>
    <property type="molecule type" value="Genomic_DNA"/>
</dbReference>
<sequence>MTQKTPPRDDVCRSVPFTLTRDGEADGDGLSFEGYGAVFNSPTRIDSWEGVFDEQIAPGAFRKSLRERTPKFQFDHGHHPLIGSVPIGTITDIHEDDRGLYVAARLGQHIVIDLIREAIASGAIDGMSFRFSVVRDEWQDNAGKAIKDDSELNRLLYGEEPERLPLLRTLKEVKIAEVGPVVWPAYSDTTASVRSTDEEPVVLYRSRLKEPEQRRLLAEMLLRADAVDTPEEGDSSNDEPQDTAPVVAVEHSGQDDDTPRSTEQAGEHESEPVTEAPPTDEVDEARAAALEQVFADALNEVKNTRDATPPLKGI</sequence>
<dbReference type="Pfam" id="PF04586">
    <property type="entry name" value="Peptidase_S78"/>
    <property type="match status" value="1"/>
</dbReference>
<keyword evidence="7" id="KW-1185">Reference proteome</keyword>
<evidence type="ECO:0000256" key="3">
    <source>
        <dbReference type="ARBA" id="ARBA00022801"/>
    </source>
</evidence>
<protein>
    <submittedName>
        <fullName evidence="6">Primosomal replication protein N</fullName>
    </submittedName>
</protein>
<evidence type="ECO:0000259" key="5">
    <source>
        <dbReference type="Pfam" id="PF04586"/>
    </source>
</evidence>
<feature type="domain" description="Prohead serine protease" evidence="5">
    <location>
        <begin position="26"/>
        <end position="197"/>
    </location>
</feature>
<evidence type="ECO:0000313" key="7">
    <source>
        <dbReference type="Proteomes" id="UP000195331"/>
    </source>
</evidence>
<dbReference type="GO" id="GO:0008233">
    <property type="term" value="F:peptidase activity"/>
    <property type="evidence" value="ECO:0007669"/>
    <property type="project" value="UniProtKB-KW"/>
</dbReference>
<dbReference type="GO" id="GO:0006508">
    <property type="term" value="P:proteolysis"/>
    <property type="evidence" value="ECO:0007669"/>
    <property type="project" value="UniProtKB-KW"/>
</dbReference>
<name>A0A1Y0C1V7_9MYCO</name>
<dbReference type="KEGG" id="mdx:BTO20_11450"/>
<keyword evidence="1" id="KW-1188">Viral release from host cell</keyword>
<keyword evidence="2" id="KW-0645">Protease</keyword>